<evidence type="ECO:0000259" key="2">
    <source>
        <dbReference type="SMART" id="SM00899"/>
    </source>
</evidence>
<gene>
    <name evidence="3" type="ORF">JIN82_16275</name>
</gene>
<dbReference type="SMART" id="SM00899">
    <property type="entry name" value="FeoA"/>
    <property type="match status" value="1"/>
</dbReference>
<dbReference type="InterPro" id="IPR008988">
    <property type="entry name" value="Transcriptional_repressor_C"/>
</dbReference>
<organism evidence="3 4">
    <name type="scientific">Persicirhabdus sediminis</name>
    <dbReference type="NCBI Taxonomy" id="454144"/>
    <lineage>
        <taxon>Bacteria</taxon>
        <taxon>Pseudomonadati</taxon>
        <taxon>Verrucomicrobiota</taxon>
        <taxon>Verrucomicrobiia</taxon>
        <taxon>Verrucomicrobiales</taxon>
        <taxon>Verrucomicrobiaceae</taxon>
        <taxon>Persicirhabdus</taxon>
    </lineage>
</organism>
<evidence type="ECO:0000256" key="1">
    <source>
        <dbReference type="ARBA" id="ARBA00023004"/>
    </source>
</evidence>
<dbReference type="GO" id="GO:0046914">
    <property type="term" value="F:transition metal ion binding"/>
    <property type="evidence" value="ECO:0007669"/>
    <property type="project" value="InterPro"/>
</dbReference>
<dbReference type="EMBL" id="JAENIM010000047">
    <property type="protein sequence ID" value="MBK1792721.1"/>
    <property type="molecule type" value="Genomic_DNA"/>
</dbReference>
<dbReference type="Pfam" id="PF04023">
    <property type="entry name" value="FeoA"/>
    <property type="match status" value="1"/>
</dbReference>
<comment type="caution">
    <text evidence="3">The sequence shown here is derived from an EMBL/GenBank/DDBJ whole genome shotgun (WGS) entry which is preliminary data.</text>
</comment>
<keyword evidence="1" id="KW-0408">Iron</keyword>
<protein>
    <submittedName>
        <fullName evidence="3">Ferrous iron transport protein A</fullName>
    </submittedName>
</protein>
<accession>A0A8J7MH15</accession>
<evidence type="ECO:0000313" key="4">
    <source>
        <dbReference type="Proteomes" id="UP000624703"/>
    </source>
</evidence>
<proteinExistence type="predicted"/>
<feature type="domain" description="Ferrous iron transporter FeoA-like" evidence="2">
    <location>
        <begin position="15"/>
        <end position="82"/>
    </location>
</feature>
<evidence type="ECO:0000313" key="3">
    <source>
        <dbReference type="EMBL" id="MBK1792721.1"/>
    </source>
</evidence>
<reference evidence="3" key="1">
    <citation type="submission" date="2021-01" db="EMBL/GenBank/DDBJ databases">
        <title>Modified the classification status of verrucomicrobia.</title>
        <authorList>
            <person name="Feng X."/>
        </authorList>
    </citation>
    <scope>NUCLEOTIDE SEQUENCE</scope>
    <source>
        <strain evidence="3">_KCTC 22039</strain>
    </source>
</reference>
<dbReference type="InterPro" id="IPR007167">
    <property type="entry name" value="Fe-transptr_FeoA-like"/>
</dbReference>
<name>A0A8J7MH15_9BACT</name>
<dbReference type="SUPFAM" id="SSF50037">
    <property type="entry name" value="C-terminal domain of transcriptional repressors"/>
    <property type="match status" value="1"/>
</dbReference>
<dbReference type="AlphaFoldDB" id="A0A8J7MH15"/>
<sequence length="83" mass="9096">MIADLAQDLKADSAMTLSQASAGCQLRIRQLAGPECKRLREMGFCEEMQICKLSNGRNMICSACGTRLAVNRKLGDQVLVEMC</sequence>
<dbReference type="Proteomes" id="UP000624703">
    <property type="component" value="Unassembled WGS sequence"/>
</dbReference>
<dbReference type="InterPro" id="IPR038157">
    <property type="entry name" value="FeoA_core_dom"/>
</dbReference>
<dbReference type="Gene3D" id="2.30.30.90">
    <property type="match status" value="1"/>
</dbReference>
<keyword evidence="4" id="KW-1185">Reference proteome</keyword>